<dbReference type="PANTHER" id="PTHR40055:SF1">
    <property type="entry name" value="TRANSCRIPTIONAL REGULATOR YGIV-RELATED"/>
    <property type="match status" value="1"/>
</dbReference>
<dbReference type="OrthoDB" id="282744at2"/>
<sequence>MDRVQIVEFPETKIAVIEHRGSPALEHQSVLKLVQWRKANQMPPSAVHRSYGIHYNDPFHVAPQAYRVDLAVSVQQDVPENDFGVINKVIPALRCAMARHLGSRTNVSTAKFLMEKWLPQSGETLADFPVFFHYVNVGPDIKEDDMITDVYLPIQP</sequence>
<dbReference type="InterPro" id="IPR011256">
    <property type="entry name" value="Reg_factor_effector_dom_sf"/>
</dbReference>
<protein>
    <submittedName>
        <fullName evidence="2">AraC family transcriptional regulator</fullName>
    </submittedName>
</protein>
<dbReference type="Proteomes" id="UP000295793">
    <property type="component" value="Unassembled WGS sequence"/>
</dbReference>
<evidence type="ECO:0000313" key="3">
    <source>
        <dbReference type="Proteomes" id="UP000295793"/>
    </source>
</evidence>
<dbReference type="InterPro" id="IPR010499">
    <property type="entry name" value="AraC_E-bd"/>
</dbReference>
<proteinExistence type="predicted"/>
<dbReference type="AlphaFoldDB" id="A0A4R3I507"/>
<name>A0A4R3I507_9GAMM</name>
<comment type="caution">
    <text evidence="2">The sequence shown here is derived from an EMBL/GenBank/DDBJ whole genome shotgun (WGS) entry which is preliminary data.</text>
</comment>
<dbReference type="Pfam" id="PF06445">
    <property type="entry name" value="GyrI-like"/>
    <property type="match status" value="1"/>
</dbReference>
<reference evidence="2 3" key="1">
    <citation type="submission" date="2019-03" db="EMBL/GenBank/DDBJ databases">
        <title>Genomic Encyclopedia of Archaeal and Bacterial Type Strains, Phase II (KMG-II): from individual species to whole genera.</title>
        <authorList>
            <person name="Goeker M."/>
        </authorList>
    </citation>
    <scope>NUCLEOTIDE SEQUENCE [LARGE SCALE GENOMIC DNA]</scope>
    <source>
        <strain evidence="2 3">DSM 15388</strain>
    </source>
</reference>
<evidence type="ECO:0000313" key="2">
    <source>
        <dbReference type="EMBL" id="TCS41033.1"/>
    </source>
</evidence>
<feature type="domain" description="AraC effector-binding" evidence="1">
    <location>
        <begin position="2"/>
        <end position="155"/>
    </location>
</feature>
<dbReference type="InterPro" id="IPR050908">
    <property type="entry name" value="SmbC-like"/>
</dbReference>
<dbReference type="Gene3D" id="3.20.80.10">
    <property type="entry name" value="Regulatory factor, effector binding domain"/>
    <property type="match status" value="1"/>
</dbReference>
<dbReference type="InterPro" id="IPR029442">
    <property type="entry name" value="GyrI-like"/>
</dbReference>
<dbReference type="PANTHER" id="PTHR40055">
    <property type="entry name" value="TRANSCRIPTIONAL REGULATOR YGIV-RELATED"/>
    <property type="match status" value="1"/>
</dbReference>
<organism evidence="2 3">
    <name type="scientific">Reinekea marinisedimentorum</name>
    <dbReference type="NCBI Taxonomy" id="230495"/>
    <lineage>
        <taxon>Bacteria</taxon>
        <taxon>Pseudomonadati</taxon>
        <taxon>Pseudomonadota</taxon>
        <taxon>Gammaproteobacteria</taxon>
        <taxon>Oceanospirillales</taxon>
        <taxon>Saccharospirillaceae</taxon>
        <taxon>Reinekea</taxon>
    </lineage>
</organism>
<gene>
    <name evidence="2" type="ORF">BCF53_10747</name>
</gene>
<keyword evidence="3" id="KW-1185">Reference proteome</keyword>
<accession>A0A4R3I507</accession>
<dbReference type="SMART" id="SM00871">
    <property type="entry name" value="AraC_E_bind"/>
    <property type="match status" value="1"/>
</dbReference>
<evidence type="ECO:0000259" key="1">
    <source>
        <dbReference type="SMART" id="SM00871"/>
    </source>
</evidence>
<dbReference type="SUPFAM" id="SSF55136">
    <property type="entry name" value="Probable bacterial effector-binding domain"/>
    <property type="match status" value="1"/>
</dbReference>
<dbReference type="RefSeq" id="WP_132701482.1">
    <property type="nucleotide sequence ID" value="NZ_SLZR01000007.1"/>
</dbReference>
<dbReference type="EMBL" id="SLZR01000007">
    <property type="protein sequence ID" value="TCS41033.1"/>
    <property type="molecule type" value="Genomic_DNA"/>
</dbReference>